<gene>
    <name evidence="3" type="ORF">APAL1065_LOCUS9413</name>
</gene>
<name>A0A7S3DNB1_9STRA</name>
<dbReference type="InterPro" id="IPR036915">
    <property type="entry name" value="Cyclin-like_sf"/>
</dbReference>
<dbReference type="SUPFAM" id="SSF47954">
    <property type="entry name" value="Cyclin-like"/>
    <property type="match status" value="2"/>
</dbReference>
<dbReference type="GO" id="GO:0005634">
    <property type="term" value="C:nucleus"/>
    <property type="evidence" value="ECO:0007669"/>
    <property type="project" value="InterPro"/>
</dbReference>
<reference evidence="3" key="1">
    <citation type="submission" date="2021-01" db="EMBL/GenBank/DDBJ databases">
        <authorList>
            <person name="Corre E."/>
            <person name="Pelletier E."/>
            <person name="Niang G."/>
            <person name="Scheremetjew M."/>
            <person name="Finn R."/>
            <person name="Kale V."/>
            <person name="Holt S."/>
            <person name="Cochrane G."/>
            <person name="Meng A."/>
            <person name="Brown T."/>
            <person name="Cohen L."/>
        </authorList>
    </citation>
    <scope>NUCLEOTIDE SEQUENCE</scope>
    <source>
        <strain evidence="3">CCMP125</strain>
    </source>
</reference>
<dbReference type="InterPro" id="IPR028309">
    <property type="entry name" value="RB_fam"/>
</dbReference>
<dbReference type="GO" id="GO:2000134">
    <property type="term" value="P:negative regulation of G1/S transition of mitotic cell cycle"/>
    <property type="evidence" value="ECO:0007669"/>
    <property type="project" value="TreeGrafter"/>
</dbReference>
<dbReference type="PANTHER" id="PTHR13742:SF17">
    <property type="entry name" value="RE32990P-RELATED"/>
    <property type="match status" value="1"/>
</dbReference>
<dbReference type="AlphaFoldDB" id="A0A7S3DNB1"/>
<feature type="region of interest" description="Disordered" evidence="1">
    <location>
        <begin position="1"/>
        <end position="34"/>
    </location>
</feature>
<dbReference type="Pfam" id="PF01857">
    <property type="entry name" value="RB_B"/>
    <property type="match status" value="1"/>
</dbReference>
<organism evidence="3">
    <name type="scientific">Entomoneis paludosa</name>
    <dbReference type="NCBI Taxonomy" id="265537"/>
    <lineage>
        <taxon>Eukaryota</taxon>
        <taxon>Sar</taxon>
        <taxon>Stramenopiles</taxon>
        <taxon>Ochrophyta</taxon>
        <taxon>Bacillariophyta</taxon>
        <taxon>Bacillariophyceae</taxon>
        <taxon>Bacillariophycidae</taxon>
        <taxon>Entomoneidaceae</taxon>
        <taxon>Entomoneis</taxon>
    </lineage>
</organism>
<dbReference type="GO" id="GO:0005667">
    <property type="term" value="C:transcription regulator complex"/>
    <property type="evidence" value="ECO:0007669"/>
    <property type="project" value="TreeGrafter"/>
</dbReference>
<dbReference type="Pfam" id="PF01858">
    <property type="entry name" value="RB_A"/>
    <property type="match status" value="1"/>
</dbReference>
<dbReference type="CDD" id="cd20548">
    <property type="entry name" value="CYCLIN_RB-like"/>
    <property type="match status" value="1"/>
</dbReference>
<dbReference type="SMART" id="SM01368">
    <property type="entry name" value="RB_A"/>
    <property type="match status" value="1"/>
</dbReference>
<dbReference type="PANTHER" id="PTHR13742">
    <property type="entry name" value="RETINOBLASTOMA-ASSOCIATED PROTEIN RB -RELATED"/>
    <property type="match status" value="1"/>
</dbReference>
<dbReference type="InterPro" id="IPR002719">
    <property type="entry name" value="RB_B"/>
</dbReference>
<feature type="compositionally biased region" description="Basic and acidic residues" evidence="1">
    <location>
        <begin position="1"/>
        <end position="13"/>
    </location>
</feature>
<accession>A0A7S3DNB1</accession>
<feature type="domain" description="Retinoblastoma-associated protein A-box" evidence="2">
    <location>
        <begin position="393"/>
        <end position="653"/>
    </location>
</feature>
<sequence length="922" mass="103620">MTKSDQDGDVEMKNEEEDENEEEDTDEPHSDHAKETRTRVVLWNLAVFYSLFIQQQQSQRIPTRRQRLLASTAALNFLLGLRQVVRQLSMDEPHDRKENESPSTSSLDWFLPLILEGANQECAFTRWACLEQFKIAQNLTAEEIKEATFRLASAVYAFCQTEEYQSQAKLQPAPTSATSFNGDQVDDALLVARLPTTWLQELYLSVGKNPNIMLWNLPTLAVDLCDTFARQLRQDKIKVEASFYYDETALVQSEEHMDVLCKFLDRPMTLPMENKDDTEIVPSASKDDKVINVDAPETTDKPVSAVLSSSAPSTADLDIENDLRATAVAVTRGSDGSSSMARKPMELEKKAVKRRKLDGNNKEAYLSLISTAPTIITESMELTEWTVALLYWENVKPTTRLRQMLEAATKEGKGNGDSRNWSNMIVPILNATLLRLTQEALLGKTTRKASVYVQTFKQGGEEDVGKVAMATSGDLTHDKALCRALVAFYYHSLESIMSLESKRLFLTAKKSKVKKKQSMDHLANLVLSKEFHKALLACCAMCVVKAVGTTQKLRPSPDIQSIQVYQALLVCDCNPFEFLKVAEFFVRALAVDATSSLSSSKKSNGSQSSSGHDGKSPFLPVLPVILKRDFLRSEANLLESLVWARDPKFGNSLPDRLEDFQEQTETHKDDEDLGITWWPVQALYPSMTEEIMDQKHEMGQEEEEDDDTDTPLPIFPSTQTVATAINTSEGDDAYEAAMAGRFADYKSASRIVEKLLRRSYQRIVSICATLDIPSSSPVAKHVWLAFRHIMRTRVDLFFDRHVDHWILCCLYGVARQVKLDPEVKFTKIVDAYISVRGPELGDVTCQRIVRNIKIDNGTGEDNAGRNQWGNVITLYNKVFVPVMKDHLLNSKSLQMATQQVKEVVRLSINDDGLTGATEPTKQ</sequence>
<dbReference type="GO" id="GO:0000785">
    <property type="term" value="C:chromatin"/>
    <property type="evidence" value="ECO:0007669"/>
    <property type="project" value="TreeGrafter"/>
</dbReference>
<proteinExistence type="predicted"/>
<protein>
    <recommendedName>
        <fullName evidence="2">Retinoblastoma-associated protein A-box domain-containing protein</fullName>
    </recommendedName>
</protein>
<dbReference type="GO" id="GO:0030154">
    <property type="term" value="P:cell differentiation"/>
    <property type="evidence" value="ECO:0007669"/>
    <property type="project" value="TreeGrafter"/>
</dbReference>
<evidence type="ECO:0000256" key="1">
    <source>
        <dbReference type="SAM" id="MobiDB-lite"/>
    </source>
</evidence>
<dbReference type="GO" id="GO:0006357">
    <property type="term" value="P:regulation of transcription by RNA polymerase II"/>
    <property type="evidence" value="ECO:0007669"/>
    <property type="project" value="InterPro"/>
</dbReference>
<dbReference type="GO" id="GO:0000977">
    <property type="term" value="F:RNA polymerase II transcription regulatory region sequence-specific DNA binding"/>
    <property type="evidence" value="ECO:0007669"/>
    <property type="project" value="TreeGrafter"/>
</dbReference>
<dbReference type="EMBL" id="HBHT01014033">
    <property type="protein sequence ID" value="CAD9959938.1"/>
    <property type="molecule type" value="Transcribed_RNA"/>
</dbReference>
<evidence type="ECO:0000259" key="2">
    <source>
        <dbReference type="SMART" id="SM01368"/>
    </source>
</evidence>
<dbReference type="Gene3D" id="1.10.472.10">
    <property type="entry name" value="Cyclin-like"/>
    <property type="match status" value="2"/>
</dbReference>
<evidence type="ECO:0000313" key="3">
    <source>
        <dbReference type="EMBL" id="CAD9959938.1"/>
    </source>
</evidence>
<feature type="compositionally biased region" description="Acidic residues" evidence="1">
    <location>
        <begin position="14"/>
        <end position="26"/>
    </location>
</feature>
<dbReference type="InterPro" id="IPR002720">
    <property type="entry name" value="RB_A"/>
</dbReference>